<dbReference type="GeneID" id="95976535"/>
<evidence type="ECO:0000256" key="1">
    <source>
        <dbReference type="ARBA" id="ARBA00006336"/>
    </source>
</evidence>
<dbReference type="Gene3D" id="3.40.50.850">
    <property type="entry name" value="Isochorismatase-like"/>
    <property type="match status" value="1"/>
</dbReference>
<keyword evidence="2" id="KW-0378">Hydrolase</keyword>
<reference evidence="4 5" key="1">
    <citation type="submission" date="2024-07" db="EMBL/GenBank/DDBJ databases">
        <title>Draft sequence of the Neodothiora populina.</title>
        <authorList>
            <person name="Drown D.D."/>
            <person name="Schuette U.S."/>
            <person name="Buechlein A.B."/>
            <person name="Rusch D.R."/>
            <person name="Winton L.W."/>
            <person name="Adams G.A."/>
        </authorList>
    </citation>
    <scope>NUCLEOTIDE SEQUENCE [LARGE SCALE GENOMIC DNA]</scope>
    <source>
        <strain evidence="4 5">CPC 39397</strain>
    </source>
</reference>
<comment type="similarity">
    <text evidence="1">Belongs to the isochorismatase family.</text>
</comment>
<dbReference type="CDD" id="cd00431">
    <property type="entry name" value="cysteine_hydrolases"/>
    <property type="match status" value="1"/>
</dbReference>
<evidence type="ECO:0000313" key="5">
    <source>
        <dbReference type="Proteomes" id="UP001562354"/>
    </source>
</evidence>
<comment type="caution">
    <text evidence="4">The sequence shown here is derived from an EMBL/GenBank/DDBJ whole genome shotgun (WGS) entry which is preliminary data.</text>
</comment>
<evidence type="ECO:0000256" key="2">
    <source>
        <dbReference type="ARBA" id="ARBA00022801"/>
    </source>
</evidence>
<accession>A0ABR3P8E1</accession>
<evidence type="ECO:0000313" key="4">
    <source>
        <dbReference type="EMBL" id="KAL1302441.1"/>
    </source>
</evidence>
<dbReference type="InterPro" id="IPR050272">
    <property type="entry name" value="Isochorismatase-like_hydrls"/>
</dbReference>
<organism evidence="4 5">
    <name type="scientific">Neodothiora populina</name>
    <dbReference type="NCBI Taxonomy" id="2781224"/>
    <lineage>
        <taxon>Eukaryota</taxon>
        <taxon>Fungi</taxon>
        <taxon>Dikarya</taxon>
        <taxon>Ascomycota</taxon>
        <taxon>Pezizomycotina</taxon>
        <taxon>Dothideomycetes</taxon>
        <taxon>Dothideomycetidae</taxon>
        <taxon>Dothideales</taxon>
        <taxon>Dothioraceae</taxon>
        <taxon>Neodothiora</taxon>
    </lineage>
</organism>
<protein>
    <recommendedName>
        <fullName evidence="3">Isochorismatase-like domain-containing protein</fullName>
    </recommendedName>
</protein>
<feature type="domain" description="Isochorismatase-like" evidence="3">
    <location>
        <begin position="78"/>
        <end position="268"/>
    </location>
</feature>
<proteinExistence type="inferred from homology"/>
<sequence length="313" mass="34875">MAPSEAEVAHINELAHQFDPPVEHDVQEHVAFGGDDQWYYHIPSKRFDLSRGSARKLILDADDGIRNHRGCAIDPAKSVLVVIDMQNYFVHPMYHDHSGGIATIDPLLKVIARCRKEGIQVLWCNWGINDHDLKVMPAAVTRGFNRNMIKDKGHGWHVGLGAPIPDNKGGKERCLFTGTWNADIYEPLKAYMTPDDVRFDKARMSGMWSPELPMHKWLTASGKKTLLFAGVNTDQCLLGTLTDAYNWGWDCILISDCAATMTGLNAQEVCDYNIATNMGFVTDSKDFLDAEVINGPLSRAHTPYASRPATPQP</sequence>
<dbReference type="InterPro" id="IPR000868">
    <property type="entry name" value="Isochorismatase-like_dom"/>
</dbReference>
<dbReference type="InterPro" id="IPR036380">
    <property type="entry name" value="Isochorismatase-like_sf"/>
</dbReference>
<dbReference type="RefSeq" id="XP_069198717.1">
    <property type="nucleotide sequence ID" value="XM_069342213.1"/>
</dbReference>
<keyword evidence="5" id="KW-1185">Reference proteome</keyword>
<evidence type="ECO:0000259" key="3">
    <source>
        <dbReference type="Pfam" id="PF00857"/>
    </source>
</evidence>
<dbReference type="PANTHER" id="PTHR43540">
    <property type="entry name" value="PEROXYUREIDOACRYLATE/UREIDOACRYLATE AMIDOHYDROLASE-RELATED"/>
    <property type="match status" value="1"/>
</dbReference>
<dbReference type="Proteomes" id="UP001562354">
    <property type="component" value="Unassembled WGS sequence"/>
</dbReference>
<dbReference type="EMBL" id="JBFMKM010000012">
    <property type="protein sequence ID" value="KAL1302441.1"/>
    <property type="molecule type" value="Genomic_DNA"/>
</dbReference>
<name>A0ABR3P8E1_9PEZI</name>
<dbReference type="SUPFAM" id="SSF52499">
    <property type="entry name" value="Isochorismatase-like hydrolases"/>
    <property type="match status" value="1"/>
</dbReference>
<gene>
    <name evidence="4" type="ORF">AAFC00_002833</name>
</gene>
<dbReference type="PANTHER" id="PTHR43540:SF9">
    <property type="entry name" value="FAMILY HYDROLASE, PUTATIVE (AFU_ORTHOLOGUE AFUA_2G08700)-RELATED"/>
    <property type="match status" value="1"/>
</dbReference>
<dbReference type="Pfam" id="PF00857">
    <property type="entry name" value="Isochorismatase"/>
    <property type="match status" value="1"/>
</dbReference>